<keyword evidence="1" id="KW-1133">Transmembrane helix</keyword>
<feature type="transmembrane region" description="Helical" evidence="1">
    <location>
        <begin position="38"/>
        <end position="57"/>
    </location>
</feature>
<reference evidence="2 3" key="1">
    <citation type="submission" date="2022-11" db="EMBL/GenBank/DDBJ databases">
        <title>The characterization of three novel Bacteroidetes species and genomic analysis of their roles in tidal elemental geochemical cycles.</title>
        <authorList>
            <person name="Ma K."/>
        </authorList>
    </citation>
    <scope>NUCLEOTIDE SEQUENCE [LARGE SCALE GENOMIC DNA]</scope>
    <source>
        <strain evidence="2 3">M17</strain>
    </source>
</reference>
<keyword evidence="3" id="KW-1185">Reference proteome</keyword>
<evidence type="ECO:0000313" key="3">
    <source>
        <dbReference type="Proteomes" id="UP001209885"/>
    </source>
</evidence>
<keyword evidence="1" id="KW-0812">Transmembrane</keyword>
<dbReference type="Proteomes" id="UP001209885">
    <property type="component" value="Unassembled WGS sequence"/>
</dbReference>
<evidence type="ECO:0008006" key="4">
    <source>
        <dbReference type="Google" id="ProtNLM"/>
    </source>
</evidence>
<dbReference type="EMBL" id="JAPFQN010000010">
    <property type="protein sequence ID" value="MCX2745463.1"/>
    <property type="molecule type" value="Genomic_DNA"/>
</dbReference>
<comment type="caution">
    <text evidence="2">The sequence shown here is derived from an EMBL/GenBank/DDBJ whole genome shotgun (WGS) entry which is preliminary data.</text>
</comment>
<name>A0ABT3RUK3_9BACT</name>
<keyword evidence="1" id="KW-0472">Membrane</keyword>
<dbReference type="RefSeq" id="WP_266058052.1">
    <property type="nucleotide sequence ID" value="NZ_JAPFQN010000010.1"/>
</dbReference>
<feature type="transmembrane region" description="Helical" evidence="1">
    <location>
        <begin position="12"/>
        <end position="32"/>
    </location>
</feature>
<sequence length="158" mass="19096">MKKVLFQEIKRPYTDILILIVFLILCNTFFLYQYFTSIIILIPLDIGLLFILVTMRLKIIIFENSIKYKFTPYHFYWRELKLEGCYDYEIKEYNAIQDYKGVGRRFLTYKNEKAYLTDYNGFALQLKDKYGFTFTFGIRNHHQLQQILPKLKNSPNPI</sequence>
<gene>
    <name evidence="2" type="ORF">OO013_16405</name>
</gene>
<organism evidence="2 3">
    <name type="scientific">Mangrovivirga halotolerans</name>
    <dbReference type="NCBI Taxonomy" id="2993936"/>
    <lineage>
        <taxon>Bacteria</taxon>
        <taxon>Pseudomonadati</taxon>
        <taxon>Bacteroidota</taxon>
        <taxon>Cytophagia</taxon>
        <taxon>Cytophagales</taxon>
        <taxon>Mangrovivirgaceae</taxon>
        <taxon>Mangrovivirga</taxon>
    </lineage>
</organism>
<proteinExistence type="predicted"/>
<protein>
    <recommendedName>
        <fullName evidence="4">PH (Pleckstrin Homology) domain-containing protein</fullName>
    </recommendedName>
</protein>
<accession>A0ABT3RUK3</accession>
<evidence type="ECO:0000313" key="2">
    <source>
        <dbReference type="EMBL" id="MCX2745463.1"/>
    </source>
</evidence>
<evidence type="ECO:0000256" key="1">
    <source>
        <dbReference type="SAM" id="Phobius"/>
    </source>
</evidence>